<dbReference type="Pfam" id="PF05030">
    <property type="entry name" value="SSXT"/>
    <property type="match status" value="1"/>
</dbReference>
<sequence length="108" mass="12282">MSLMFKPTNDNKFDPKLVEMMLDENALLIKTIKEYQDKGEVEECNSYQSILHRNLIYLARLTDFKADDKWTPSQSSSARAKRAPSSLVHDDTVSNDDETTGTVHSINS</sequence>
<evidence type="ECO:0000313" key="5">
    <source>
        <dbReference type="Proteomes" id="UP000825002"/>
    </source>
</evidence>
<feature type="compositionally biased region" description="Low complexity" evidence="2">
    <location>
        <begin position="72"/>
        <end position="86"/>
    </location>
</feature>
<feature type="region of interest" description="Disordered" evidence="2">
    <location>
        <begin position="68"/>
        <end position="108"/>
    </location>
</feature>
<evidence type="ECO:0000256" key="2">
    <source>
        <dbReference type="SAM" id="MobiDB-lite"/>
    </source>
</evidence>
<dbReference type="InterPro" id="IPR007726">
    <property type="entry name" value="SS18_N"/>
</dbReference>
<keyword evidence="5" id="KW-1185">Reference proteome</keyword>
<evidence type="ECO:0000259" key="3">
    <source>
        <dbReference type="Pfam" id="PF05030"/>
    </source>
</evidence>
<evidence type="ECO:0000313" key="4">
    <source>
        <dbReference type="EMBL" id="KAG9508627.1"/>
    </source>
</evidence>
<name>A0ABQ7S5E0_9ACAR</name>
<comment type="caution">
    <text evidence="4">The sequence shown here is derived from an EMBL/GenBank/DDBJ whole genome shotgun (WGS) entry which is preliminary data.</text>
</comment>
<proteinExistence type="inferred from homology"/>
<feature type="domain" description="SS18 N-terminal" evidence="3">
    <location>
        <begin position="17"/>
        <end position="65"/>
    </location>
</feature>
<dbReference type="Proteomes" id="UP000825002">
    <property type="component" value="Unassembled WGS sequence"/>
</dbReference>
<comment type="similarity">
    <text evidence="1">Belongs to the SS18 family.</text>
</comment>
<gene>
    <name evidence="4" type="primary">Ss18l2</name>
    <name evidence="4" type="ORF">GZH46_02871</name>
</gene>
<dbReference type="EMBL" id="JAIFTH010001213">
    <property type="protein sequence ID" value="KAG9508627.1"/>
    <property type="molecule type" value="Genomic_DNA"/>
</dbReference>
<organism evidence="4 5">
    <name type="scientific">Fragariocoptes setiger</name>
    <dbReference type="NCBI Taxonomy" id="1670756"/>
    <lineage>
        <taxon>Eukaryota</taxon>
        <taxon>Metazoa</taxon>
        <taxon>Ecdysozoa</taxon>
        <taxon>Arthropoda</taxon>
        <taxon>Chelicerata</taxon>
        <taxon>Arachnida</taxon>
        <taxon>Acari</taxon>
        <taxon>Acariformes</taxon>
        <taxon>Trombidiformes</taxon>
        <taxon>Prostigmata</taxon>
        <taxon>Eupodina</taxon>
        <taxon>Eriophyoidea</taxon>
        <taxon>Phytoptidae</taxon>
        <taxon>Fragariocoptes</taxon>
    </lineage>
</organism>
<evidence type="ECO:0000256" key="1">
    <source>
        <dbReference type="ARBA" id="ARBA00007945"/>
    </source>
</evidence>
<reference evidence="4 5" key="1">
    <citation type="submission" date="2020-10" db="EMBL/GenBank/DDBJ databases">
        <authorList>
            <person name="Klimov P.B."/>
            <person name="Dyachkov S.M."/>
            <person name="Chetverikov P.E."/>
        </authorList>
    </citation>
    <scope>NUCLEOTIDE SEQUENCE [LARGE SCALE GENOMIC DNA]</scope>
    <source>
        <strain evidence="4">BMOC 18-1129-001#AD2665</strain>
        <tissue evidence="4">Entire mites</tissue>
    </source>
</reference>
<accession>A0ABQ7S5E0</accession>
<protein>
    <submittedName>
        <fullName evidence="4">SS18-like protein 2</fullName>
    </submittedName>
</protein>